<evidence type="ECO:0000313" key="1">
    <source>
        <dbReference type="EMBL" id="POV94149.1"/>
    </source>
</evidence>
<dbReference type="VEuPathDB" id="FungiDB:PSHT_16400"/>
<proteinExistence type="predicted"/>
<gene>
    <name evidence="1" type="ORF">PSHT_16400</name>
</gene>
<name>A0A2S4UA60_9BASI</name>
<protein>
    <submittedName>
        <fullName evidence="1">Uncharacterized protein</fullName>
    </submittedName>
</protein>
<reference evidence="1 2" key="1">
    <citation type="submission" date="2017-12" db="EMBL/GenBank/DDBJ databases">
        <title>Gene loss provides genomic basis for host adaptation in cereal stripe rust fungi.</title>
        <authorList>
            <person name="Xia C."/>
        </authorList>
    </citation>
    <scope>NUCLEOTIDE SEQUENCE [LARGE SCALE GENOMIC DNA]</scope>
    <source>
        <strain evidence="1 2">93TX-2</strain>
    </source>
</reference>
<sequence>MDDLTKTLAGWNVQRQPGFASASHVPYKPAQYERPPTSLKCHYCFGDGHTSYRCNAFSQDEFDKKVYRKGKITSSQTALASISTVPAQLRRS</sequence>
<reference evidence="2" key="3">
    <citation type="journal article" date="2018" name="Mol. Plant Microbe Interact.">
        <title>Genome sequence resources for the wheat stripe rust pathogen (Puccinia striiformis f. sp. tritici) and the barley stripe rust pathogen (Puccinia striiformis f. sp. hordei).</title>
        <authorList>
            <person name="Xia C."/>
            <person name="Wang M."/>
            <person name="Yin C."/>
            <person name="Cornejo O.E."/>
            <person name="Hulbert S.H."/>
            <person name="Chen X."/>
        </authorList>
    </citation>
    <scope>NUCLEOTIDE SEQUENCE [LARGE SCALE GENOMIC DNA]</scope>
    <source>
        <strain evidence="2">93TX-2</strain>
    </source>
</reference>
<dbReference type="Proteomes" id="UP000238274">
    <property type="component" value="Unassembled WGS sequence"/>
</dbReference>
<organism evidence="1 2">
    <name type="scientific">Puccinia striiformis</name>
    <dbReference type="NCBI Taxonomy" id="27350"/>
    <lineage>
        <taxon>Eukaryota</taxon>
        <taxon>Fungi</taxon>
        <taxon>Dikarya</taxon>
        <taxon>Basidiomycota</taxon>
        <taxon>Pucciniomycotina</taxon>
        <taxon>Pucciniomycetes</taxon>
        <taxon>Pucciniales</taxon>
        <taxon>Pucciniaceae</taxon>
        <taxon>Puccinia</taxon>
    </lineage>
</organism>
<reference evidence="2" key="2">
    <citation type="journal article" date="2018" name="BMC Genomics">
        <title>Genomic insights into host adaptation between the wheat stripe rust pathogen (Puccinia striiformis f. sp. tritici) and the barley stripe rust pathogen (Puccinia striiformis f. sp. hordei).</title>
        <authorList>
            <person name="Xia C."/>
            <person name="Wang M."/>
            <person name="Yin C."/>
            <person name="Cornejo O.E."/>
            <person name="Hulbert S.H."/>
            <person name="Chen X."/>
        </authorList>
    </citation>
    <scope>NUCLEOTIDE SEQUENCE [LARGE SCALE GENOMIC DNA]</scope>
    <source>
        <strain evidence="2">93TX-2</strain>
    </source>
</reference>
<keyword evidence="2" id="KW-1185">Reference proteome</keyword>
<dbReference type="EMBL" id="PKSM01000522">
    <property type="protein sequence ID" value="POV94149.1"/>
    <property type="molecule type" value="Genomic_DNA"/>
</dbReference>
<dbReference type="OrthoDB" id="2518841at2759"/>
<evidence type="ECO:0000313" key="2">
    <source>
        <dbReference type="Proteomes" id="UP000238274"/>
    </source>
</evidence>
<dbReference type="AlphaFoldDB" id="A0A2S4UA60"/>
<accession>A0A2S4UA60</accession>
<comment type="caution">
    <text evidence="1">The sequence shown here is derived from an EMBL/GenBank/DDBJ whole genome shotgun (WGS) entry which is preliminary data.</text>
</comment>